<dbReference type="EMBL" id="RCCI01000004">
    <property type="protein sequence ID" value="RLJ68325.1"/>
    <property type="molecule type" value="Genomic_DNA"/>
</dbReference>
<accession>A0A497XLZ4</accession>
<sequence length="179" mass="19698">MRLFLIRHPLPDVAAGTCYGRTDLALAADPLACAEALRPLLPADAPLFSSPLRRCRELAELLHPVPVIDERLLELDFGTWEMQAWDAIDRAALDAWAADPLHFAPPGGEAVADLRLRVRDFLDERAEDAVLVAHAGVMKLCAAEFAGVAADAWFSMQFEYGTATLIEGGRIVWQNRRHG</sequence>
<dbReference type="SMART" id="SM00855">
    <property type="entry name" value="PGAM"/>
    <property type="match status" value="1"/>
</dbReference>
<dbReference type="OrthoDB" id="5296884at2"/>
<evidence type="ECO:0000313" key="1">
    <source>
        <dbReference type="EMBL" id="RLJ68325.1"/>
    </source>
</evidence>
<organism evidence="1 2">
    <name type="scientific">Sulfurisoma sediminicola</name>
    <dbReference type="NCBI Taxonomy" id="1381557"/>
    <lineage>
        <taxon>Bacteria</taxon>
        <taxon>Pseudomonadati</taxon>
        <taxon>Pseudomonadota</taxon>
        <taxon>Betaproteobacteria</taxon>
        <taxon>Nitrosomonadales</taxon>
        <taxon>Sterolibacteriaceae</taxon>
        <taxon>Sulfurisoma</taxon>
    </lineage>
</organism>
<evidence type="ECO:0000313" key="2">
    <source>
        <dbReference type="Proteomes" id="UP000268908"/>
    </source>
</evidence>
<protein>
    <submittedName>
        <fullName evidence="1">Alpha-ribazole phosphatase</fullName>
    </submittedName>
</protein>
<dbReference type="CDD" id="cd07067">
    <property type="entry name" value="HP_PGM_like"/>
    <property type="match status" value="1"/>
</dbReference>
<dbReference type="AlphaFoldDB" id="A0A497XLZ4"/>
<gene>
    <name evidence="1" type="ORF">DFR35_0884</name>
</gene>
<comment type="caution">
    <text evidence="1">The sequence shown here is derived from an EMBL/GenBank/DDBJ whole genome shotgun (WGS) entry which is preliminary data.</text>
</comment>
<dbReference type="Gene3D" id="3.40.50.1240">
    <property type="entry name" value="Phosphoglycerate mutase-like"/>
    <property type="match status" value="1"/>
</dbReference>
<dbReference type="Pfam" id="PF00300">
    <property type="entry name" value="His_Phos_1"/>
    <property type="match status" value="1"/>
</dbReference>
<dbReference type="InterPro" id="IPR029033">
    <property type="entry name" value="His_PPase_superfam"/>
</dbReference>
<proteinExistence type="predicted"/>
<dbReference type="SUPFAM" id="SSF53254">
    <property type="entry name" value="Phosphoglycerate mutase-like"/>
    <property type="match status" value="1"/>
</dbReference>
<dbReference type="Proteomes" id="UP000268908">
    <property type="component" value="Unassembled WGS sequence"/>
</dbReference>
<dbReference type="RefSeq" id="WP_121240237.1">
    <property type="nucleotide sequence ID" value="NZ_BHVV01000002.1"/>
</dbReference>
<dbReference type="InterPro" id="IPR013078">
    <property type="entry name" value="His_Pase_superF_clade-1"/>
</dbReference>
<name>A0A497XLZ4_9PROT</name>
<keyword evidence="2" id="KW-1185">Reference proteome</keyword>
<reference evidence="1 2" key="1">
    <citation type="submission" date="2018-10" db="EMBL/GenBank/DDBJ databases">
        <title>Genomic Encyclopedia of Type Strains, Phase IV (KMG-IV): sequencing the most valuable type-strain genomes for metagenomic binning, comparative biology and taxonomic classification.</title>
        <authorList>
            <person name="Goeker M."/>
        </authorList>
    </citation>
    <scope>NUCLEOTIDE SEQUENCE [LARGE SCALE GENOMIC DNA]</scope>
    <source>
        <strain evidence="1 2">DSM 26916</strain>
    </source>
</reference>